<evidence type="ECO:0000313" key="3">
    <source>
        <dbReference type="Proteomes" id="UP001189429"/>
    </source>
</evidence>
<gene>
    <name evidence="2" type="ORF">PCOR1329_LOCUS75101</name>
</gene>
<organism evidence="2 3">
    <name type="scientific">Prorocentrum cordatum</name>
    <dbReference type="NCBI Taxonomy" id="2364126"/>
    <lineage>
        <taxon>Eukaryota</taxon>
        <taxon>Sar</taxon>
        <taxon>Alveolata</taxon>
        <taxon>Dinophyceae</taxon>
        <taxon>Prorocentrales</taxon>
        <taxon>Prorocentraceae</taxon>
        <taxon>Prorocentrum</taxon>
    </lineage>
</organism>
<accession>A0ABN9XFE6</accession>
<comment type="caution">
    <text evidence="2">The sequence shown here is derived from an EMBL/GenBank/DDBJ whole genome shotgun (WGS) entry which is preliminary data.</text>
</comment>
<protein>
    <submittedName>
        <fullName evidence="2">Uncharacterized protein</fullName>
    </submittedName>
</protein>
<proteinExistence type="predicted"/>
<keyword evidence="3" id="KW-1185">Reference proteome</keyword>
<reference evidence="2" key="1">
    <citation type="submission" date="2023-10" db="EMBL/GenBank/DDBJ databases">
        <authorList>
            <person name="Chen Y."/>
            <person name="Shah S."/>
            <person name="Dougan E. K."/>
            <person name="Thang M."/>
            <person name="Chan C."/>
        </authorList>
    </citation>
    <scope>NUCLEOTIDE SEQUENCE [LARGE SCALE GENOMIC DNA]</scope>
</reference>
<sequence>PLWPRTPAPPPRPRSSRGEARMSAARVAFARAAGAAGRLRGGLAVEGAAAGREPPSSVASGAGRFSAFLGGGHALRAQGHEPARTELPAVPAGGARLRHVRARHPGGAAPGRQPSLRAGAPAQAAEVRRQGRALGERAVPGRCTCDCRLRAVARLAAARARAARLSAPAGRRPPRGAAARCRAQGRE</sequence>
<feature type="non-terminal residue" evidence="2">
    <location>
        <position position="1"/>
    </location>
</feature>
<feature type="compositionally biased region" description="Pro residues" evidence="1">
    <location>
        <begin position="1"/>
        <end position="13"/>
    </location>
</feature>
<evidence type="ECO:0000256" key="1">
    <source>
        <dbReference type="SAM" id="MobiDB-lite"/>
    </source>
</evidence>
<feature type="region of interest" description="Disordered" evidence="1">
    <location>
        <begin position="163"/>
        <end position="187"/>
    </location>
</feature>
<name>A0ABN9XFE6_9DINO</name>
<dbReference type="Proteomes" id="UP001189429">
    <property type="component" value="Unassembled WGS sequence"/>
</dbReference>
<dbReference type="EMBL" id="CAUYUJ010020229">
    <property type="protein sequence ID" value="CAK0896717.1"/>
    <property type="molecule type" value="Genomic_DNA"/>
</dbReference>
<feature type="region of interest" description="Disordered" evidence="1">
    <location>
        <begin position="1"/>
        <end position="23"/>
    </location>
</feature>
<evidence type="ECO:0000313" key="2">
    <source>
        <dbReference type="EMBL" id="CAK0896717.1"/>
    </source>
</evidence>